<keyword evidence="2" id="KW-0520">NAD</keyword>
<evidence type="ECO:0000259" key="3">
    <source>
        <dbReference type="Pfam" id="PF02826"/>
    </source>
</evidence>
<reference evidence="4" key="1">
    <citation type="journal article" date="2021" name="PeerJ">
        <title>Extensive microbial diversity within the chicken gut microbiome revealed by metagenomics and culture.</title>
        <authorList>
            <person name="Gilroy R."/>
            <person name="Ravi A."/>
            <person name="Getino M."/>
            <person name="Pursley I."/>
            <person name="Horton D.L."/>
            <person name="Alikhan N.F."/>
            <person name="Baker D."/>
            <person name="Gharbi K."/>
            <person name="Hall N."/>
            <person name="Watson M."/>
            <person name="Adriaenssens E.M."/>
            <person name="Foster-Nyarko E."/>
            <person name="Jarju S."/>
            <person name="Secka A."/>
            <person name="Antonio M."/>
            <person name="Oren A."/>
            <person name="Chaudhuri R.R."/>
            <person name="La Ragione R."/>
            <person name="Hildebrand F."/>
            <person name="Pallen M.J."/>
        </authorList>
    </citation>
    <scope>NUCLEOTIDE SEQUENCE</scope>
    <source>
        <strain evidence="4">ChiHjej13B12-24818</strain>
    </source>
</reference>
<feature type="domain" description="D-isomer specific 2-hydroxyacid dehydrogenase NAD-binding" evidence="3">
    <location>
        <begin position="118"/>
        <end position="295"/>
    </location>
</feature>
<keyword evidence="1" id="KW-0560">Oxidoreductase</keyword>
<dbReference type="InterPro" id="IPR006140">
    <property type="entry name" value="D-isomer_DH_NAD-bd"/>
</dbReference>
<sequence>MTTPAGVTRIFAAITPEEADRLYDAPTRDRLAELGEVTWSHDGSLPADLADAYDVLITSWSTRKFEPRAVIGERLRLAVHTAGTIRGLFPATVLEQGLRLAQGGSAPMAVPVAELSLTLTLALLRNLHWMDRRLQATRDWRASGLGQLTHGIREQSIGIVGLSRTGREYASMVTGLGVRTVRAFDPFTTAEDAAALGVELVDLAELCASSDVLAIHAPVTEETRHMLDAAMIGRLREGAIVVNTARSAVIDMDALTAELVSGRLSAGLDVFDVEPLPADSPLYGLDNVLITPHVAGGTVEARFAQGAGVVDEIAAHLAGRPMRYEVTPEIYQRLS</sequence>
<proteinExistence type="predicted"/>
<dbReference type="EMBL" id="DWZH01000081">
    <property type="protein sequence ID" value="HJB10906.1"/>
    <property type="molecule type" value="Genomic_DNA"/>
</dbReference>
<dbReference type="InterPro" id="IPR036291">
    <property type="entry name" value="NAD(P)-bd_dom_sf"/>
</dbReference>
<evidence type="ECO:0000313" key="4">
    <source>
        <dbReference type="EMBL" id="HJB10906.1"/>
    </source>
</evidence>
<dbReference type="GO" id="GO:0016618">
    <property type="term" value="F:hydroxypyruvate reductase [NAD(P)H] activity"/>
    <property type="evidence" value="ECO:0007669"/>
    <property type="project" value="TreeGrafter"/>
</dbReference>
<dbReference type="PANTHER" id="PTHR10996:SF178">
    <property type="entry name" value="2-HYDROXYACID DEHYDROGENASE YGL185C-RELATED"/>
    <property type="match status" value="1"/>
</dbReference>
<dbReference type="InterPro" id="IPR029753">
    <property type="entry name" value="D-isomer_DH_CS"/>
</dbReference>
<evidence type="ECO:0000256" key="2">
    <source>
        <dbReference type="ARBA" id="ARBA00023027"/>
    </source>
</evidence>
<accession>A0A9D2LEK7</accession>
<gene>
    <name evidence="4" type="ORF">H9786_10335</name>
</gene>
<dbReference type="GO" id="GO:0030267">
    <property type="term" value="F:glyoxylate reductase (NADPH) activity"/>
    <property type="evidence" value="ECO:0007669"/>
    <property type="project" value="TreeGrafter"/>
</dbReference>
<dbReference type="CDD" id="cd12167">
    <property type="entry name" value="2-Hacid_dh_8"/>
    <property type="match status" value="1"/>
</dbReference>
<organism evidence="4 5">
    <name type="scientific">Candidatus Brachybacterium merdavium</name>
    <dbReference type="NCBI Taxonomy" id="2838513"/>
    <lineage>
        <taxon>Bacteria</taxon>
        <taxon>Bacillati</taxon>
        <taxon>Actinomycetota</taxon>
        <taxon>Actinomycetes</taxon>
        <taxon>Micrococcales</taxon>
        <taxon>Dermabacteraceae</taxon>
        <taxon>Brachybacterium</taxon>
    </lineage>
</organism>
<dbReference type="PANTHER" id="PTHR10996">
    <property type="entry name" value="2-HYDROXYACID DEHYDROGENASE-RELATED"/>
    <property type="match status" value="1"/>
</dbReference>
<reference evidence="4" key="2">
    <citation type="submission" date="2021-04" db="EMBL/GenBank/DDBJ databases">
        <authorList>
            <person name="Gilroy R."/>
        </authorList>
    </citation>
    <scope>NUCLEOTIDE SEQUENCE</scope>
    <source>
        <strain evidence="4">ChiHjej13B12-24818</strain>
    </source>
</reference>
<dbReference type="GO" id="GO:0005829">
    <property type="term" value="C:cytosol"/>
    <property type="evidence" value="ECO:0007669"/>
    <property type="project" value="TreeGrafter"/>
</dbReference>
<dbReference type="Gene3D" id="3.40.50.720">
    <property type="entry name" value="NAD(P)-binding Rossmann-like Domain"/>
    <property type="match status" value="2"/>
</dbReference>
<dbReference type="Pfam" id="PF02826">
    <property type="entry name" value="2-Hacid_dh_C"/>
    <property type="match status" value="1"/>
</dbReference>
<name>A0A9D2LEK7_9MICO</name>
<dbReference type="InterPro" id="IPR050223">
    <property type="entry name" value="D-isomer_2-hydroxyacid_DH"/>
</dbReference>
<evidence type="ECO:0000313" key="5">
    <source>
        <dbReference type="Proteomes" id="UP000823823"/>
    </source>
</evidence>
<dbReference type="SUPFAM" id="SSF51735">
    <property type="entry name" value="NAD(P)-binding Rossmann-fold domains"/>
    <property type="match status" value="1"/>
</dbReference>
<protein>
    <submittedName>
        <fullName evidence="4">Hydroxyacid dehydrogenase</fullName>
    </submittedName>
</protein>
<dbReference type="GO" id="GO:0051287">
    <property type="term" value="F:NAD binding"/>
    <property type="evidence" value="ECO:0007669"/>
    <property type="project" value="InterPro"/>
</dbReference>
<evidence type="ECO:0000256" key="1">
    <source>
        <dbReference type="ARBA" id="ARBA00023002"/>
    </source>
</evidence>
<dbReference type="PROSITE" id="PS00670">
    <property type="entry name" value="D_2_HYDROXYACID_DH_2"/>
    <property type="match status" value="1"/>
</dbReference>
<dbReference type="AlphaFoldDB" id="A0A9D2LEK7"/>
<comment type="caution">
    <text evidence="4">The sequence shown here is derived from an EMBL/GenBank/DDBJ whole genome shotgun (WGS) entry which is preliminary data.</text>
</comment>
<dbReference type="Proteomes" id="UP000823823">
    <property type="component" value="Unassembled WGS sequence"/>
</dbReference>